<reference evidence="1 2" key="1">
    <citation type="submission" date="2016-10" db="EMBL/GenBank/DDBJ databases">
        <authorList>
            <person name="Varghese N."/>
            <person name="Submissions S."/>
        </authorList>
    </citation>
    <scope>NUCLEOTIDE SEQUENCE [LARGE SCALE GENOMIC DNA]</scope>
    <source>
        <strain evidence="1 2">WCC6</strain>
    </source>
</reference>
<dbReference type="RefSeq" id="WP_012938879.1">
    <property type="nucleotide sequence ID" value="NZ_CALAKB010000024.1"/>
</dbReference>
<evidence type="ECO:0008006" key="3">
    <source>
        <dbReference type="Google" id="ProtNLM"/>
    </source>
</evidence>
<dbReference type="OMA" id="QYDYYYV"/>
<evidence type="ECO:0000313" key="1">
    <source>
        <dbReference type="EMBL" id="SDX28641.1"/>
    </source>
</evidence>
<dbReference type="Proteomes" id="UP000182379">
    <property type="component" value="Unassembled WGS sequence"/>
</dbReference>
<dbReference type="EMBL" id="FNOP01000020">
    <property type="protein sequence ID" value="SDX28641.1"/>
    <property type="molecule type" value="Genomic_DNA"/>
</dbReference>
<dbReference type="AlphaFoldDB" id="A0A1H3AGP9"/>
<gene>
    <name evidence="1" type="ORF">SAMN05216495_1206</name>
</gene>
<dbReference type="CDD" id="cd01659">
    <property type="entry name" value="TRX_superfamily"/>
    <property type="match status" value="1"/>
</dbReference>
<dbReference type="SUPFAM" id="SSF52833">
    <property type="entry name" value="Thioredoxin-like"/>
    <property type="match status" value="1"/>
</dbReference>
<proteinExistence type="predicted"/>
<organism evidence="1 2">
    <name type="scientific">Acidaminococcus fermentans</name>
    <dbReference type="NCBI Taxonomy" id="905"/>
    <lineage>
        <taxon>Bacteria</taxon>
        <taxon>Bacillati</taxon>
        <taxon>Bacillota</taxon>
        <taxon>Negativicutes</taxon>
        <taxon>Acidaminococcales</taxon>
        <taxon>Acidaminococcaceae</taxon>
        <taxon>Acidaminococcus</taxon>
    </lineage>
</organism>
<evidence type="ECO:0000313" key="2">
    <source>
        <dbReference type="Proteomes" id="UP000182379"/>
    </source>
</evidence>
<dbReference type="InterPro" id="IPR036249">
    <property type="entry name" value="Thioredoxin-like_sf"/>
</dbReference>
<sequence>MELLFIYMDGCPYCRLANEVLEDLFATHPEYKKIPLVKVNENREPEKLKGRNYYYVPTFFYGDEKIYEAQPGDGREKMEKILGEFFQKVSE</sequence>
<dbReference type="GeneID" id="78335227"/>
<dbReference type="Gene3D" id="3.40.30.10">
    <property type="entry name" value="Glutaredoxin"/>
    <property type="match status" value="1"/>
</dbReference>
<accession>A0A1H3AGP9</accession>
<name>A0A1H3AGP9_ACIFE</name>
<comment type="caution">
    <text evidence="1">The sequence shown here is derived from an EMBL/GenBank/DDBJ whole genome shotgun (WGS) entry which is preliminary data.</text>
</comment>
<protein>
    <recommendedName>
        <fullName evidence="3">Thioredoxin</fullName>
    </recommendedName>
</protein>